<gene>
    <name evidence="2" type="primary">ORF39697</name>
</gene>
<name>A0A0B6YYJ2_9EUPU</name>
<organism evidence="2">
    <name type="scientific">Arion vulgaris</name>
    <dbReference type="NCBI Taxonomy" id="1028688"/>
    <lineage>
        <taxon>Eukaryota</taxon>
        <taxon>Metazoa</taxon>
        <taxon>Spiralia</taxon>
        <taxon>Lophotrochozoa</taxon>
        <taxon>Mollusca</taxon>
        <taxon>Gastropoda</taxon>
        <taxon>Heterobranchia</taxon>
        <taxon>Euthyneura</taxon>
        <taxon>Panpulmonata</taxon>
        <taxon>Eupulmonata</taxon>
        <taxon>Stylommatophora</taxon>
        <taxon>Helicina</taxon>
        <taxon>Arionoidea</taxon>
        <taxon>Arionidae</taxon>
        <taxon>Arion</taxon>
    </lineage>
</organism>
<feature type="compositionally biased region" description="Polar residues" evidence="1">
    <location>
        <begin position="10"/>
        <end position="21"/>
    </location>
</feature>
<proteinExistence type="predicted"/>
<sequence length="98" mass="10662">SPDFAKRSQSETVPSGRSQVRQGVEEHTPAAMADVMRKVGSGRSDVKTVTSDKTESGRAVHCSVSFSRRNCTLGVVRVVFSRIAFASNITMFRDAGRK</sequence>
<feature type="region of interest" description="Disordered" evidence="1">
    <location>
        <begin position="1"/>
        <end position="34"/>
    </location>
</feature>
<evidence type="ECO:0000256" key="1">
    <source>
        <dbReference type="SAM" id="MobiDB-lite"/>
    </source>
</evidence>
<reference evidence="2" key="1">
    <citation type="submission" date="2014-12" db="EMBL/GenBank/DDBJ databases">
        <title>Insight into the proteome of Arion vulgaris.</title>
        <authorList>
            <person name="Aradska J."/>
            <person name="Bulat T."/>
            <person name="Smidak R."/>
            <person name="Sarate P."/>
            <person name="Gangsoo J."/>
            <person name="Sialana F."/>
            <person name="Bilban M."/>
            <person name="Lubec G."/>
        </authorList>
    </citation>
    <scope>NUCLEOTIDE SEQUENCE</scope>
    <source>
        <tissue evidence="2">Skin</tissue>
    </source>
</reference>
<protein>
    <submittedName>
        <fullName evidence="2">Uncharacterized protein</fullName>
    </submittedName>
</protein>
<feature type="non-terminal residue" evidence="2">
    <location>
        <position position="1"/>
    </location>
</feature>
<evidence type="ECO:0000313" key="2">
    <source>
        <dbReference type="EMBL" id="CEK60540.1"/>
    </source>
</evidence>
<dbReference type="AlphaFoldDB" id="A0A0B6YYJ2"/>
<accession>A0A0B6YYJ2</accession>
<dbReference type="EMBL" id="HACG01013675">
    <property type="protein sequence ID" value="CEK60540.1"/>
    <property type="molecule type" value="Transcribed_RNA"/>
</dbReference>